<evidence type="ECO:0000313" key="1">
    <source>
        <dbReference type="EMBL" id="KAI5083137.1"/>
    </source>
</evidence>
<dbReference type="AlphaFoldDB" id="A0A9D4ZRQ0"/>
<protein>
    <submittedName>
        <fullName evidence="1">Uncharacterized protein</fullName>
    </submittedName>
</protein>
<name>A0A9D4ZRQ0_ADICA</name>
<dbReference type="EMBL" id="JABFUD020000002">
    <property type="protein sequence ID" value="KAI5083137.1"/>
    <property type="molecule type" value="Genomic_DNA"/>
</dbReference>
<reference evidence="1" key="1">
    <citation type="submission" date="2021-01" db="EMBL/GenBank/DDBJ databases">
        <title>Adiantum capillus-veneris genome.</title>
        <authorList>
            <person name="Fang Y."/>
            <person name="Liao Q."/>
        </authorList>
    </citation>
    <scope>NUCLEOTIDE SEQUENCE</scope>
    <source>
        <strain evidence="1">H3</strain>
        <tissue evidence="1">Leaf</tissue>
    </source>
</reference>
<sequence length="167" mass="17801">MCRPRPKGHADLMSSPPSSGLSLAVYLGFQTCHAPPVSAFPKALPSFKRIHSMSSPATAGTELADAYSSDIITASSLRKGVYDLWAFCLHTTLLRQDFAHCRRFPIAASRRSLGRVSIPVSLIILSDHTSAGDKECVCITGLSAEKEVLSQRVGCSSCILNGSTGYG</sequence>
<comment type="caution">
    <text evidence="1">The sequence shown here is derived from an EMBL/GenBank/DDBJ whole genome shotgun (WGS) entry which is preliminary data.</text>
</comment>
<organism evidence="1 2">
    <name type="scientific">Adiantum capillus-veneris</name>
    <name type="common">Maidenhair fern</name>
    <dbReference type="NCBI Taxonomy" id="13818"/>
    <lineage>
        <taxon>Eukaryota</taxon>
        <taxon>Viridiplantae</taxon>
        <taxon>Streptophyta</taxon>
        <taxon>Embryophyta</taxon>
        <taxon>Tracheophyta</taxon>
        <taxon>Polypodiopsida</taxon>
        <taxon>Polypodiidae</taxon>
        <taxon>Polypodiales</taxon>
        <taxon>Pteridineae</taxon>
        <taxon>Pteridaceae</taxon>
        <taxon>Vittarioideae</taxon>
        <taxon>Adiantum</taxon>
    </lineage>
</organism>
<accession>A0A9D4ZRQ0</accession>
<dbReference type="OrthoDB" id="1721053at2759"/>
<gene>
    <name evidence="1" type="ORF">GOP47_0002880</name>
</gene>
<keyword evidence="2" id="KW-1185">Reference proteome</keyword>
<dbReference type="Proteomes" id="UP000886520">
    <property type="component" value="Chromosome 3"/>
</dbReference>
<dbReference type="PANTHER" id="PTHR38146">
    <property type="entry name" value="30S RIBOSOMAL PROTEIN S12, CHLOROPLASTIC"/>
    <property type="match status" value="1"/>
</dbReference>
<dbReference type="PANTHER" id="PTHR38146:SF8">
    <property type="entry name" value="TIFY DOMAIN-CONTAINING PROTEIN"/>
    <property type="match status" value="1"/>
</dbReference>
<evidence type="ECO:0000313" key="2">
    <source>
        <dbReference type="Proteomes" id="UP000886520"/>
    </source>
</evidence>
<proteinExistence type="predicted"/>